<dbReference type="PANTHER" id="PTHR38344:SF1">
    <property type="entry name" value="INORGANIC CARBON TRANSPORTER SUBUNIT DABA-RELATED"/>
    <property type="match status" value="1"/>
</dbReference>
<name>A0A2S9XE88_9BACT</name>
<dbReference type="RefSeq" id="WP_181198263.1">
    <property type="nucleotide sequence ID" value="NZ_PVNK01000253.1"/>
</dbReference>
<comment type="function">
    <text evidence="6">Part of an energy-coupled inorganic carbon pump.</text>
</comment>
<evidence type="ECO:0000313" key="7">
    <source>
        <dbReference type="EMBL" id="PRP91188.1"/>
    </source>
</evidence>
<reference evidence="7 8" key="1">
    <citation type="submission" date="2018-03" db="EMBL/GenBank/DDBJ databases">
        <title>Draft Genome Sequences of the Obligatory Marine Myxobacteria Enhygromyxa salina SWB005.</title>
        <authorList>
            <person name="Poehlein A."/>
            <person name="Moghaddam J.A."/>
            <person name="Harms H."/>
            <person name="Alanjari M."/>
            <person name="Koenig G.M."/>
            <person name="Daniel R."/>
            <person name="Schaeberle T.F."/>
        </authorList>
    </citation>
    <scope>NUCLEOTIDE SEQUENCE [LARGE SCALE GENOMIC DNA]</scope>
    <source>
        <strain evidence="7 8">SWB005</strain>
    </source>
</reference>
<comment type="cofactor">
    <cofactor evidence="6">
        <name>Zn(2+)</name>
        <dbReference type="ChEBI" id="CHEBI:29105"/>
    </cofactor>
</comment>
<feature type="binding site" evidence="6">
    <location>
        <position position="700"/>
    </location>
    <ligand>
        <name>Zn(2+)</name>
        <dbReference type="ChEBI" id="CHEBI:29105"/>
    </ligand>
</feature>
<keyword evidence="1 6" id="KW-0813">Transport</keyword>
<gene>
    <name evidence="6" type="primary">dabA</name>
    <name evidence="7" type="ORF">ENSA5_57600</name>
</gene>
<accession>A0A2S9XE88</accession>
<proteinExistence type="inferred from homology"/>
<keyword evidence="2 6" id="KW-1003">Cell membrane</keyword>
<feature type="binding site" evidence="6">
    <location>
        <position position="498"/>
    </location>
    <ligand>
        <name>Zn(2+)</name>
        <dbReference type="ChEBI" id="CHEBI:29105"/>
    </ligand>
</feature>
<evidence type="ECO:0000313" key="8">
    <source>
        <dbReference type="Proteomes" id="UP000237968"/>
    </source>
</evidence>
<feature type="binding site" evidence="6">
    <location>
        <position position="685"/>
    </location>
    <ligand>
        <name>Zn(2+)</name>
        <dbReference type="ChEBI" id="CHEBI:29105"/>
    </ligand>
</feature>
<organism evidence="7 8">
    <name type="scientific">Enhygromyxa salina</name>
    <dbReference type="NCBI Taxonomy" id="215803"/>
    <lineage>
        <taxon>Bacteria</taxon>
        <taxon>Pseudomonadati</taxon>
        <taxon>Myxococcota</taxon>
        <taxon>Polyangia</taxon>
        <taxon>Nannocystales</taxon>
        <taxon>Nannocystaceae</taxon>
        <taxon>Enhygromyxa</taxon>
    </lineage>
</organism>
<keyword evidence="3 6" id="KW-0479">Metal-binding</keyword>
<dbReference type="AlphaFoldDB" id="A0A2S9XE88"/>
<comment type="subunit">
    <text evidence="6">Forms a complex with DabB.</text>
</comment>
<evidence type="ECO:0000256" key="1">
    <source>
        <dbReference type="ARBA" id="ARBA00022448"/>
    </source>
</evidence>
<sequence length="1021" mass="112325">MIGRALEHAVHSLPDQAPLEMFVHHNTLHALQEHAFHDALQLAHQRFGARVYRDEAAFRQDLAEGRIDRRELERELERELRREGLDGGESLTPWSTRRELYSLALRVDLRVPTRAALRWRVREERFDRSLAAMRPEQAARTIASSQASLREFTGCATPVQLVGRFLGPTGTVDRMPERYGIPATREAILALLDDDPEPLVAGAMWQACRALARELPLGSTSPSDQPQTQTPRDVALARLGVDIWNQLHPELLRWAAAYLDEGLAYWPMPGRERGFFVAVRDLCAQTGPRVVPWLGRARRIFAELAARDARAREAIVEALEYFAIPEHEIDALLLALLRATPGFAGMFSRLERHPHERSPTAPPTSLEDFCAVRLVLERAAFEQLAADHGIDSFPALLARSSPAEARRPHPDAYAAYRLFVLAQHLGLTLEQVDALDADQAARLLRELDGFDELARGRVFLEAFERRYRAEILDGFCANRSSARARSTRGRPSIQVVACIDDREESFRRHIEELDPDAETFGAAGSFGLAIDYRSCDAGGHIALAPAGVRPSHEIVERAVPADAALGDARQSRRRRWGRALHQFFFGSRSGLRGALASLVLGPVAWIPLGARVLAPRSSMRALDQLGTLALPRPRTRLANDDAGATSARGLACGYDFDEQVDRVYSLVEGMGLRERFAPLVFLLAHGSTSLNNPHEAAHDCGACGGRRGGATARLLAIFANDPKVRAEVAARGIEIPDDTWFVAGEHDTADDRVELYDLDLVPADFSDALARAVATLDRARALNGHERARKFEMAALSGDVEAGLRHVEGRASHLGEPRPEYGHCTNAICIIGPRSSTRGLFLDRRAFLVSYDPTSDPEGAVLERLLAIAGPVGAGINLEYYFSIVDPEVFGAGTKLPHNICGYLGVLNGTSGDLRTGLPLQMTEIHEPMRLLVIVEARPDTLLAIAGRQPILAELITNGWIQLVSVDPDSGEMQVFEDGRFVTDTCGSSSVPTAPSSRAYYARSREFLPPARIVPEDGGRS</sequence>
<evidence type="ECO:0000256" key="2">
    <source>
        <dbReference type="ARBA" id="ARBA00022475"/>
    </source>
</evidence>
<dbReference type="Pfam" id="PF10070">
    <property type="entry name" value="DabA"/>
    <property type="match status" value="1"/>
</dbReference>
<dbReference type="PANTHER" id="PTHR38344">
    <property type="entry name" value="UPF0753 PROTEIN AQ_863"/>
    <property type="match status" value="1"/>
</dbReference>
<comment type="similarity">
    <text evidence="6">Belongs to the inorganic carbon transporter (TC 9.A.2) DabA family.</text>
</comment>
<evidence type="ECO:0000256" key="5">
    <source>
        <dbReference type="ARBA" id="ARBA00023136"/>
    </source>
</evidence>
<dbReference type="HAMAP" id="MF_01871">
    <property type="entry name" value="DabA"/>
    <property type="match status" value="1"/>
</dbReference>
<dbReference type="InterPro" id="IPR018752">
    <property type="entry name" value="DabA"/>
</dbReference>
<dbReference type="GO" id="GO:0008270">
    <property type="term" value="F:zinc ion binding"/>
    <property type="evidence" value="ECO:0007669"/>
    <property type="project" value="UniProtKB-UniRule"/>
</dbReference>
<keyword evidence="4 6" id="KW-0862">Zinc</keyword>
<comment type="caution">
    <text evidence="7">The sequence shown here is derived from an EMBL/GenBank/DDBJ whole genome shotgun (WGS) entry which is preliminary data.</text>
</comment>
<evidence type="ECO:0000256" key="3">
    <source>
        <dbReference type="ARBA" id="ARBA00022723"/>
    </source>
</evidence>
<keyword evidence="8" id="KW-1185">Reference proteome</keyword>
<dbReference type="Proteomes" id="UP000237968">
    <property type="component" value="Unassembled WGS sequence"/>
</dbReference>
<comment type="subcellular location">
    <subcellularLocation>
        <location evidence="6">Cell membrane</location>
        <topology evidence="6">Peripheral membrane protein</topology>
    </subcellularLocation>
</comment>
<feature type="binding site" evidence="6">
    <location>
        <position position="500"/>
    </location>
    <ligand>
        <name>Zn(2+)</name>
        <dbReference type="ChEBI" id="CHEBI:29105"/>
    </ligand>
</feature>
<dbReference type="EMBL" id="PVNK01000253">
    <property type="protein sequence ID" value="PRP91188.1"/>
    <property type="molecule type" value="Genomic_DNA"/>
</dbReference>
<dbReference type="GO" id="GO:0005886">
    <property type="term" value="C:plasma membrane"/>
    <property type="evidence" value="ECO:0007669"/>
    <property type="project" value="UniProtKB-SubCell"/>
</dbReference>
<protein>
    <recommendedName>
        <fullName evidence="6">Probable inorganic carbon transporter subunit DabA</fullName>
    </recommendedName>
</protein>
<evidence type="ECO:0000256" key="6">
    <source>
        <dbReference type="HAMAP-Rule" id="MF_01871"/>
    </source>
</evidence>
<evidence type="ECO:0000256" key="4">
    <source>
        <dbReference type="ARBA" id="ARBA00022833"/>
    </source>
</evidence>
<keyword evidence="5 6" id="KW-0472">Membrane</keyword>